<keyword evidence="1" id="KW-0732">Signal</keyword>
<feature type="chain" id="PRO_5037179261" description="DUF6089 domain-containing protein" evidence="1">
    <location>
        <begin position="20"/>
        <end position="229"/>
    </location>
</feature>
<evidence type="ECO:0000313" key="4">
    <source>
        <dbReference type="Proteomes" id="UP000712080"/>
    </source>
</evidence>
<evidence type="ECO:0000313" key="3">
    <source>
        <dbReference type="EMBL" id="NMH27446.1"/>
    </source>
</evidence>
<gene>
    <name evidence="3" type="ORF">G6047_05320</name>
</gene>
<dbReference type="SUPFAM" id="SSF56925">
    <property type="entry name" value="OMPA-like"/>
    <property type="match status" value="1"/>
</dbReference>
<dbReference type="Gene3D" id="2.40.160.20">
    <property type="match status" value="1"/>
</dbReference>
<evidence type="ECO:0000256" key="1">
    <source>
        <dbReference type="SAM" id="SignalP"/>
    </source>
</evidence>
<dbReference type="EMBL" id="JAAMPU010000101">
    <property type="protein sequence ID" value="NMH27446.1"/>
    <property type="molecule type" value="Genomic_DNA"/>
</dbReference>
<reference evidence="3" key="1">
    <citation type="submission" date="2020-02" db="EMBL/GenBank/DDBJ databases">
        <title>Flavobacterium sp. genome.</title>
        <authorList>
            <person name="Jung H.S."/>
            <person name="Baek J.H."/>
            <person name="Jeon C.O."/>
        </authorList>
    </citation>
    <scope>NUCLEOTIDE SEQUENCE</scope>
    <source>
        <strain evidence="3">SE-s28</strain>
    </source>
</reference>
<dbReference type="RefSeq" id="WP_169526453.1">
    <property type="nucleotide sequence ID" value="NZ_JAAMPU010000101.1"/>
</dbReference>
<dbReference type="Proteomes" id="UP000712080">
    <property type="component" value="Unassembled WGS sequence"/>
</dbReference>
<accession>A0A972JFR7</accession>
<name>A0A972JFR7_9FLAO</name>
<dbReference type="InterPro" id="IPR011250">
    <property type="entry name" value="OMP/PagP_B-barrel"/>
</dbReference>
<feature type="signal peptide" evidence="1">
    <location>
        <begin position="1"/>
        <end position="19"/>
    </location>
</feature>
<dbReference type="Pfam" id="PF19573">
    <property type="entry name" value="DUF6089"/>
    <property type="match status" value="1"/>
</dbReference>
<organism evidence="3 4">
    <name type="scientific">Flavobacterium silvaticum</name>
    <dbReference type="NCBI Taxonomy" id="1852020"/>
    <lineage>
        <taxon>Bacteria</taxon>
        <taxon>Pseudomonadati</taxon>
        <taxon>Bacteroidota</taxon>
        <taxon>Flavobacteriia</taxon>
        <taxon>Flavobacteriales</taxon>
        <taxon>Flavobacteriaceae</taxon>
        <taxon>Flavobacterium</taxon>
    </lineage>
</organism>
<protein>
    <recommendedName>
        <fullName evidence="2">DUF6089 domain-containing protein</fullName>
    </recommendedName>
</protein>
<keyword evidence="4" id="KW-1185">Reference proteome</keyword>
<dbReference type="AlphaFoldDB" id="A0A972JFR7"/>
<sequence length="229" mass="25831">MTKRFFLLLSLFCLNAVSAQIYEIGIFAGASNYIGDVGATTYIRPNEPAFGALFKWNRSPRHSWRISYTQTTLSADDRDSDTQARQQRGLKFKNDMKELSLGLEFDFFDFNLHDGKKKLTPYVYSGLSAMMYNEMYYDGIDNNAKSDGNGFSMAIPMIVGIKTNVADHFVIGLEAGARWTFTDNIDGSAPKNETASVQKFGNINNKDWYMFTGLTLTYTFGNKPCYCAQ</sequence>
<proteinExistence type="predicted"/>
<dbReference type="InterPro" id="IPR045743">
    <property type="entry name" value="DUF6089"/>
</dbReference>
<feature type="domain" description="DUF6089" evidence="2">
    <location>
        <begin position="3"/>
        <end position="229"/>
    </location>
</feature>
<evidence type="ECO:0000259" key="2">
    <source>
        <dbReference type="Pfam" id="PF19573"/>
    </source>
</evidence>
<comment type="caution">
    <text evidence="3">The sequence shown here is derived from an EMBL/GenBank/DDBJ whole genome shotgun (WGS) entry which is preliminary data.</text>
</comment>